<dbReference type="Gene3D" id="3.30.70.3290">
    <property type="match status" value="1"/>
</dbReference>
<dbReference type="CDD" id="cd00833">
    <property type="entry name" value="PKS"/>
    <property type="match status" value="1"/>
</dbReference>
<feature type="domain" description="Ketosynthase family 3 (KS3)" evidence="8">
    <location>
        <begin position="1"/>
        <end position="427"/>
    </location>
</feature>
<feature type="active site" description="Proton donor; for dehydratase activity" evidence="7">
    <location>
        <position position="1221"/>
    </location>
</feature>
<dbReference type="CDD" id="cd05195">
    <property type="entry name" value="enoyl_red"/>
    <property type="match status" value="1"/>
</dbReference>
<dbReference type="Pfam" id="PF23114">
    <property type="entry name" value="NAD-bd_HRPKS_sdrA"/>
    <property type="match status" value="1"/>
</dbReference>
<dbReference type="GO" id="GO:0006633">
    <property type="term" value="P:fatty acid biosynthetic process"/>
    <property type="evidence" value="ECO:0007669"/>
    <property type="project" value="InterPro"/>
</dbReference>
<dbReference type="SUPFAM" id="SSF51735">
    <property type="entry name" value="NAD(P)-binding Rossmann-fold domains"/>
    <property type="match status" value="1"/>
</dbReference>
<keyword evidence="4" id="KW-0560">Oxidoreductase</keyword>
<dbReference type="FunFam" id="3.40.47.10:FF:000019">
    <property type="entry name" value="Polyketide synthase type I"/>
    <property type="match status" value="1"/>
</dbReference>
<keyword evidence="3" id="KW-0808">Transferase</keyword>
<dbReference type="InterPro" id="IPR011032">
    <property type="entry name" value="GroES-like_sf"/>
</dbReference>
<dbReference type="InterPro" id="IPR049552">
    <property type="entry name" value="PKS_DH_N"/>
</dbReference>
<evidence type="ECO:0000256" key="2">
    <source>
        <dbReference type="ARBA" id="ARBA00022553"/>
    </source>
</evidence>
<dbReference type="InterPro" id="IPR049900">
    <property type="entry name" value="PKS_mFAS_DH"/>
</dbReference>
<dbReference type="PROSITE" id="PS52019">
    <property type="entry name" value="PKS_MFAS_DH"/>
    <property type="match status" value="1"/>
</dbReference>
<dbReference type="InterPro" id="IPR018201">
    <property type="entry name" value="Ketoacyl_synth_AS"/>
</dbReference>
<dbReference type="Pfam" id="PF16197">
    <property type="entry name" value="KAsynt_C_assoc"/>
    <property type="match status" value="1"/>
</dbReference>
<dbReference type="Pfam" id="PF08242">
    <property type="entry name" value="Methyltransf_12"/>
    <property type="match status" value="1"/>
</dbReference>
<dbReference type="SMART" id="SM00825">
    <property type="entry name" value="PKS_KS"/>
    <property type="match status" value="1"/>
</dbReference>
<dbReference type="GO" id="GO:0044550">
    <property type="term" value="P:secondary metabolite biosynthetic process"/>
    <property type="evidence" value="ECO:0007669"/>
    <property type="project" value="TreeGrafter"/>
</dbReference>
<dbReference type="Pfam" id="PF00109">
    <property type="entry name" value="ketoacyl-synt"/>
    <property type="match status" value="1"/>
</dbReference>
<dbReference type="Gene3D" id="3.90.180.10">
    <property type="entry name" value="Medium-chain alcohol dehydrogenases, catalytic domain"/>
    <property type="match status" value="1"/>
</dbReference>
<feature type="region of interest" description="C-terminal hotdog fold" evidence="7">
    <location>
        <begin position="1156"/>
        <end position="1311"/>
    </location>
</feature>
<dbReference type="InterPro" id="IPR013217">
    <property type="entry name" value="Methyltransf_12"/>
</dbReference>
<dbReference type="PANTHER" id="PTHR43775:SF29">
    <property type="entry name" value="ASPERFURANONE POLYKETIDE SYNTHASE AFOG-RELATED"/>
    <property type="match status" value="1"/>
</dbReference>
<dbReference type="SUPFAM" id="SSF55048">
    <property type="entry name" value="Probable ACP-binding domain of malonyl-CoA ACP transacylase"/>
    <property type="match status" value="1"/>
</dbReference>
<dbReference type="InterPro" id="IPR001227">
    <property type="entry name" value="Ac_transferase_dom_sf"/>
</dbReference>
<dbReference type="InterPro" id="IPR056501">
    <property type="entry name" value="NAD-bd_HRPKS_sdrA"/>
</dbReference>
<evidence type="ECO:0000313" key="11">
    <source>
        <dbReference type="Proteomes" id="UP000243515"/>
    </source>
</evidence>
<dbReference type="PROSITE" id="PS00606">
    <property type="entry name" value="KS3_1"/>
    <property type="match status" value="1"/>
</dbReference>
<evidence type="ECO:0000313" key="10">
    <source>
        <dbReference type="EMBL" id="OXV05636.1"/>
    </source>
</evidence>
<dbReference type="InterPro" id="IPR014031">
    <property type="entry name" value="Ketoacyl_synth_C"/>
</dbReference>
<dbReference type="GO" id="GO:0004315">
    <property type="term" value="F:3-oxoacyl-[acyl-carrier-protein] synthase activity"/>
    <property type="evidence" value="ECO:0007669"/>
    <property type="project" value="InterPro"/>
</dbReference>
<evidence type="ECO:0000256" key="1">
    <source>
        <dbReference type="ARBA" id="ARBA00022450"/>
    </source>
</evidence>
<feature type="region of interest" description="N-terminal hotdog fold" evidence="7">
    <location>
        <begin position="984"/>
        <end position="1127"/>
    </location>
</feature>
<dbReference type="Pfam" id="PF14765">
    <property type="entry name" value="PS-DH"/>
    <property type="match status" value="1"/>
</dbReference>
<keyword evidence="5" id="KW-0511">Multifunctional enzyme</keyword>
<dbReference type="GO" id="GO:0016491">
    <property type="term" value="F:oxidoreductase activity"/>
    <property type="evidence" value="ECO:0007669"/>
    <property type="project" value="UniProtKB-KW"/>
</dbReference>
<dbReference type="SMART" id="SM00827">
    <property type="entry name" value="PKS_AT"/>
    <property type="match status" value="1"/>
</dbReference>
<dbReference type="Pfam" id="PF21089">
    <property type="entry name" value="PKS_DH_N"/>
    <property type="match status" value="1"/>
</dbReference>
<dbReference type="InterPro" id="IPR016036">
    <property type="entry name" value="Malonyl_transacylase_ACP-bd"/>
</dbReference>
<dbReference type="Gene3D" id="3.10.129.110">
    <property type="entry name" value="Polyketide synthase dehydratase"/>
    <property type="match status" value="1"/>
</dbReference>
<evidence type="ECO:0000259" key="8">
    <source>
        <dbReference type="PROSITE" id="PS52004"/>
    </source>
</evidence>
<dbReference type="InterPro" id="IPR049551">
    <property type="entry name" value="PKS_DH_C"/>
</dbReference>
<keyword evidence="6" id="KW-0012">Acyltransferase</keyword>
<keyword evidence="11" id="KW-1185">Reference proteome</keyword>
<dbReference type="InterPro" id="IPR050091">
    <property type="entry name" value="PKS_NRPS_Biosynth_Enz"/>
</dbReference>
<organism evidence="10 11">
    <name type="scientific">Elaphomyces granulatus</name>
    <dbReference type="NCBI Taxonomy" id="519963"/>
    <lineage>
        <taxon>Eukaryota</taxon>
        <taxon>Fungi</taxon>
        <taxon>Dikarya</taxon>
        <taxon>Ascomycota</taxon>
        <taxon>Pezizomycotina</taxon>
        <taxon>Eurotiomycetes</taxon>
        <taxon>Eurotiomycetidae</taxon>
        <taxon>Eurotiales</taxon>
        <taxon>Elaphomycetaceae</taxon>
        <taxon>Elaphomyces</taxon>
    </lineage>
</organism>
<dbReference type="Pfam" id="PF02801">
    <property type="entry name" value="Ketoacyl-synt_C"/>
    <property type="match status" value="1"/>
</dbReference>
<dbReference type="Gene3D" id="3.40.47.10">
    <property type="match status" value="1"/>
</dbReference>
<evidence type="ECO:0000256" key="5">
    <source>
        <dbReference type="ARBA" id="ARBA00023268"/>
    </source>
</evidence>
<dbReference type="InterPro" id="IPR020843">
    <property type="entry name" value="ER"/>
</dbReference>
<keyword evidence="2" id="KW-0597">Phosphoprotein</keyword>
<dbReference type="SUPFAM" id="SSF52151">
    <property type="entry name" value="FabD/lysophospholipase-like"/>
    <property type="match status" value="1"/>
</dbReference>
<accession>A0A232LNB7</accession>
<dbReference type="Pfam" id="PF08240">
    <property type="entry name" value="ADH_N"/>
    <property type="match status" value="1"/>
</dbReference>
<dbReference type="Proteomes" id="UP000243515">
    <property type="component" value="Unassembled WGS sequence"/>
</dbReference>
<comment type="caution">
    <text evidence="10">The sequence shown here is derived from an EMBL/GenBank/DDBJ whole genome shotgun (WGS) entry which is preliminary data.</text>
</comment>
<dbReference type="InterPro" id="IPR029063">
    <property type="entry name" value="SAM-dependent_MTases_sf"/>
</dbReference>
<dbReference type="InterPro" id="IPR042104">
    <property type="entry name" value="PKS_dehydratase_sf"/>
</dbReference>
<dbReference type="InterPro" id="IPR020841">
    <property type="entry name" value="PKS_Beta-ketoAc_synthase_dom"/>
</dbReference>
<evidence type="ECO:0000256" key="7">
    <source>
        <dbReference type="PROSITE-ProRule" id="PRU01363"/>
    </source>
</evidence>
<dbReference type="EMBL" id="NPHW01006647">
    <property type="protein sequence ID" value="OXV05636.1"/>
    <property type="molecule type" value="Genomic_DNA"/>
</dbReference>
<dbReference type="SMART" id="SM00829">
    <property type="entry name" value="PKS_ER"/>
    <property type="match status" value="1"/>
</dbReference>
<proteinExistence type="predicted"/>
<dbReference type="Pfam" id="PF00698">
    <property type="entry name" value="Acyl_transf_1"/>
    <property type="match status" value="1"/>
</dbReference>
<dbReference type="InterPro" id="IPR013154">
    <property type="entry name" value="ADH-like_N"/>
</dbReference>
<dbReference type="InterPro" id="IPR016035">
    <property type="entry name" value="Acyl_Trfase/lysoPLipase"/>
</dbReference>
<dbReference type="InterPro" id="IPR014030">
    <property type="entry name" value="Ketoacyl_synth_N"/>
</dbReference>
<dbReference type="InterPro" id="IPR014043">
    <property type="entry name" value="Acyl_transferase_dom"/>
</dbReference>
<feature type="active site" description="Proton acceptor; for dehydratase activity" evidence="7">
    <location>
        <position position="1016"/>
    </location>
</feature>
<dbReference type="SUPFAM" id="SSF53335">
    <property type="entry name" value="S-adenosyl-L-methionine-dependent methyltransferases"/>
    <property type="match status" value="1"/>
</dbReference>
<evidence type="ECO:0000256" key="3">
    <source>
        <dbReference type="ARBA" id="ARBA00022679"/>
    </source>
</evidence>
<evidence type="ECO:0000256" key="4">
    <source>
        <dbReference type="ARBA" id="ARBA00023002"/>
    </source>
</evidence>
<dbReference type="InterPro" id="IPR032821">
    <property type="entry name" value="PKS_assoc"/>
</dbReference>
<sequence>MPIAVVGMGCRFPGDATSPNKLWDLLMRKKSARGEIPADRFNIDAFYHPDGDRHGTINLRGGHFLKEDITAFDAPFFSISPTEAISMDPMQRILLEVVYEATENAGIPMSTLAGSNTSCFVGCFTRDYGELGKRDIDLVPKYMALGAGNSILSNRISFFFDLSGPSLTVDTACSSSLVAVHLACQSLRAGESKTAIVGATNAILSPDIPVELTNMHFLSPDSICYSFDERANGYARGEGMAALILKPLENAIRDGDTIRAVIRGTAVNSDGKTPGITMPSKDAQISLIQSAYKQSGCDPAVTGYFEAHGTGTAAGDPIEASAIGAALGQYRPNGEDSKLYIGSVKTNIGHLEGSSGIAGLIKAVLSVEKGIIAPNLWFEKGNPAIDFDGWRIRVPTESTLWPGSGLRRASVNSFGYGGTNAHVIIDDAYHSLHLRGLKGNQRTRIPPMEVGDDFESRSEIRSYSISDSPTNNPHLGAINSVWKSDIASSSSTSSTISSVRKPRPRVFHLTAHEEEVVMTIAKEYAQHLATRSEKDEGEFLGNLAFTLCERRSLLPWATCMVAATKIELIQKLEALSTTTRRLTEAPRLGFIFTGQGAQWWAMGRELLDYPIFADVLAVSDNVIQNLGASWSLLDELLKDEKKSRINEAAISQPLCTAIQIALVDLYASWNILPARVVGHSSGEIAAAYATGALPLESAVRVAYFRGLVSSNIKKFGYTGSMLAAGISELDAEKEIQAIGDSFGKAVVACVNSSRSVTLSGDSAAITQLQKNLTSRGLFARKLQVDTAYHSHHMLAISEDYLRHLYDLSVIPWDERKSVEMISSVTGQPVTREDLMADYWVKNMVSCVRFLEALEKSCTPEADVQEDGKVAKAVDLLIELGPHSALAGPVKQTLTNMPRQKASPIQYLSALVRGRDAIVSALEVAASLFAQGYPVDMHAAQFPDNIKSSLSVLIDLPSYCWNHKRKYLAQSRLIHDYLFRPFSRTDILGVLSYDYNPIEPRWRNFIRLSEQPWVKSHVVQGAIVYPAAGFCCMAIEAALQMSTVSSTAKEDKKGPISEYKIRDLGISRAIVVPETEEGVEVIFSMRPHPINQVTSSNIWNEFRIFSYTKSGGWAEHCRGLISVVYKNVIDEEGASKVEDDIKNECHAKLHYAKRACGSKLDCSEFYKGLFKSGLSYGPEFRGIVDIAAGHCQAVGTVQVTDTRSAMPKEFEFDRLVHPATMDAFLQVSSAALCEGDINNISNPYVPTFIQEISVSGSITSTIGRNFQVLADLENQSFHEVISSIVAFDQDRLEPVVRIDGFKCMALAASGSGALQSGAPKHCVSAIWEPDVDLISKENLDRVLRESLKGIPSRTRGIELLAYYFTDQLLQEIKETEFINMLPHHQKFFRYLQHQREMVLCNTHEQQTDERTRLEELDVSAKIKLLIQQLSGDTNYEGRMLLRMGQALPSILRQEVEPLELMMQDSLLQNFYSLGIGSTLVYPQMARYITILSHKYPNLEYLEIGAGTGGATVPVLQALSRCGKHKYPRFKSYTCTDISTGFSQSAERFSDLADFMEFKKLDIEQDPDKQGFKDKQFDVILAANVLHTMYDINRAMAHVRKLLRPGGKLILLDMTNSLLWVSLIFGNLPGWWRTFEPWRKSGPLLDENEWRDTLQKHGFSDLQVSSPDVVNPSEHCTRLMIATAVEQTIHLNGINGVNGHAHSDRAIIVRPKNRSKDNDEFIRASETALNNAGVLVEIYTLSELQNRDLAGVVCISFAELEDALLPEITPSDFEFLQRLTQQSAGLLWVTRGGISKGTRPELSLFQGLARSLRTEQESFPCFTIDLDAEHKLPANQVVDLLISTYKQTFGSRQAYGVADHEFSEENGVLRIKRAVHDSVVNQYIAARTKSMPLETELQDIWQVERPFKLRARTLGALNSLVFDDDPLMREPLPEDQVEIEVHAVGLNYRDVLISMGELSDNYLGNECAGIITKVGTDVHHLIVGDRVASWGIASFKTKVRNFAICVQRIPDKMSFSVAASLPLAYVTAYHGVIDIAHLSKGETILIHAGAGGVGQAAIQIATMIGAEIFVT</sequence>
<feature type="non-terminal residue" evidence="10">
    <location>
        <position position="2069"/>
    </location>
</feature>
<dbReference type="SUPFAM" id="SSF50129">
    <property type="entry name" value="GroES-like"/>
    <property type="match status" value="1"/>
</dbReference>
<dbReference type="Gene3D" id="3.40.50.150">
    <property type="entry name" value="Vaccinia Virus protein VP39"/>
    <property type="match status" value="1"/>
</dbReference>
<dbReference type="CDD" id="cd02440">
    <property type="entry name" value="AdoMet_MTases"/>
    <property type="match status" value="1"/>
</dbReference>
<dbReference type="PROSITE" id="PS52004">
    <property type="entry name" value="KS3_2"/>
    <property type="match status" value="1"/>
</dbReference>
<protein>
    <recommendedName>
        <fullName evidence="12">Carrier domain-containing protein</fullName>
    </recommendedName>
</protein>
<name>A0A232LNB7_9EURO</name>
<dbReference type="GO" id="GO:0004312">
    <property type="term" value="F:fatty acid synthase activity"/>
    <property type="evidence" value="ECO:0007669"/>
    <property type="project" value="TreeGrafter"/>
</dbReference>
<evidence type="ECO:0000256" key="6">
    <source>
        <dbReference type="ARBA" id="ARBA00023315"/>
    </source>
</evidence>
<dbReference type="PANTHER" id="PTHR43775">
    <property type="entry name" value="FATTY ACID SYNTHASE"/>
    <property type="match status" value="1"/>
</dbReference>
<reference evidence="10 11" key="1">
    <citation type="journal article" date="2015" name="Environ. Microbiol.">
        <title>Metagenome sequence of Elaphomyces granulatus from sporocarp tissue reveals Ascomycota ectomycorrhizal fingerprints of genome expansion and a Proteobacteria-rich microbiome.</title>
        <authorList>
            <person name="Quandt C.A."/>
            <person name="Kohler A."/>
            <person name="Hesse C.N."/>
            <person name="Sharpton T.J."/>
            <person name="Martin F."/>
            <person name="Spatafora J.W."/>
        </authorList>
    </citation>
    <scope>NUCLEOTIDE SEQUENCE [LARGE SCALE GENOMIC DNA]</scope>
    <source>
        <strain evidence="10 11">OSC145934</strain>
    </source>
</reference>
<gene>
    <name evidence="10" type="ORF">Egran_06595</name>
</gene>
<dbReference type="Gene3D" id="3.40.366.10">
    <property type="entry name" value="Malonyl-Coenzyme A Acyl Carrier Protein, domain 2"/>
    <property type="match status" value="1"/>
</dbReference>
<evidence type="ECO:0000259" key="9">
    <source>
        <dbReference type="PROSITE" id="PS52019"/>
    </source>
</evidence>
<keyword evidence="1" id="KW-0596">Phosphopantetheine</keyword>
<dbReference type="SUPFAM" id="SSF53901">
    <property type="entry name" value="Thiolase-like"/>
    <property type="match status" value="1"/>
</dbReference>
<feature type="domain" description="PKS/mFAS DH" evidence="9">
    <location>
        <begin position="984"/>
        <end position="1311"/>
    </location>
</feature>
<dbReference type="InterPro" id="IPR016039">
    <property type="entry name" value="Thiolase-like"/>
</dbReference>
<dbReference type="OrthoDB" id="329835at2759"/>
<dbReference type="SMART" id="SM00826">
    <property type="entry name" value="PKS_DH"/>
    <property type="match status" value="1"/>
</dbReference>
<evidence type="ECO:0008006" key="12">
    <source>
        <dbReference type="Google" id="ProtNLM"/>
    </source>
</evidence>
<dbReference type="InterPro" id="IPR036291">
    <property type="entry name" value="NAD(P)-bd_dom_sf"/>
</dbReference>
<dbReference type="InterPro" id="IPR020807">
    <property type="entry name" value="PKS_DH"/>
</dbReference>